<dbReference type="EMBL" id="DSZU01000083">
    <property type="protein sequence ID" value="HGV55417.1"/>
    <property type="molecule type" value="Genomic_DNA"/>
</dbReference>
<organism evidence="1">
    <name type="scientific">Caldimicrobium thiodismutans</name>
    <dbReference type="NCBI Taxonomy" id="1653476"/>
    <lineage>
        <taxon>Bacteria</taxon>
        <taxon>Pseudomonadati</taxon>
        <taxon>Thermodesulfobacteriota</taxon>
        <taxon>Thermodesulfobacteria</taxon>
        <taxon>Thermodesulfobacteriales</taxon>
        <taxon>Thermodesulfobacteriaceae</taxon>
        <taxon>Caldimicrobium</taxon>
    </lineage>
</organism>
<reference evidence="1" key="1">
    <citation type="journal article" date="2020" name="mSystems">
        <title>Genome- and Community-Level Interaction Insights into Carbon Utilization and Element Cycling Functions of Hydrothermarchaeota in Hydrothermal Sediment.</title>
        <authorList>
            <person name="Zhou Z."/>
            <person name="Liu Y."/>
            <person name="Xu W."/>
            <person name="Pan J."/>
            <person name="Luo Z.H."/>
            <person name="Li M."/>
        </authorList>
    </citation>
    <scope>NUCLEOTIDE SEQUENCE [LARGE SCALE GENOMIC DNA]</scope>
    <source>
        <strain evidence="1">SpSt-605</strain>
    </source>
</reference>
<evidence type="ECO:0000313" key="1">
    <source>
        <dbReference type="EMBL" id="HGV55417.1"/>
    </source>
</evidence>
<protein>
    <recommendedName>
        <fullName evidence="2">DUF4390 domain-containing protein</fullName>
    </recommendedName>
</protein>
<name>A0A832LUW0_9BACT</name>
<sequence>MRYFLLFFSLFLIKLFWGNFLYAFNIKNIEVYQSPEGSPVVNVVFNNFPSQEILLSLKRQKEEVLILYEFDILREGFLGSELLHKEAYYQRVGYLPEENLYYFEDNFERSFFTKPEDLLPKISFLASYPLQNFSLIRAKRGTILLVTVNIKFSTHLNKELRYTPEARKVIYKASKKYVFP</sequence>
<evidence type="ECO:0008006" key="2">
    <source>
        <dbReference type="Google" id="ProtNLM"/>
    </source>
</evidence>
<proteinExistence type="predicted"/>
<dbReference type="AlphaFoldDB" id="A0A832LUW0"/>
<gene>
    <name evidence="1" type="ORF">ENT73_04955</name>
</gene>
<accession>A0A832LUW0</accession>
<comment type="caution">
    <text evidence="1">The sequence shown here is derived from an EMBL/GenBank/DDBJ whole genome shotgun (WGS) entry which is preliminary data.</text>
</comment>